<keyword evidence="5" id="KW-1133">Transmembrane helix</keyword>
<dbReference type="RefSeq" id="WP_209530050.1">
    <property type="nucleotide sequence ID" value="NZ_JAEEGA010000011.1"/>
</dbReference>
<keyword evidence="5" id="KW-0812">Transmembrane</keyword>
<evidence type="ECO:0000256" key="1">
    <source>
        <dbReference type="ARBA" id="ARBA00022512"/>
    </source>
</evidence>
<gene>
    <name evidence="8" type="ORF">I6N95_16740</name>
</gene>
<comment type="caution">
    <text evidence="8">The sequence shown here is derived from an EMBL/GenBank/DDBJ whole genome shotgun (WGS) entry which is preliminary data.</text>
</comment>
<evidence type="ECO:0000256" key="6">
    <source>
        <dbReference type="SAM" id="SignalP"/>
    </source>
</evidence>
<feature type="signal peptide" evidence="6">
    <location>
        <begin position="1"/>
        <end position="24"/>
    </location>
</feature>
<keyword evidence="9" id="KW-1185">Reference proteome</keyword>
<dbReference type="InterPro" id="IPR019931">
    <property type="entry name" value="LPXTG_anchor"/>
</dbReference>
<dbReference type="Pfam" id="PF00746">
    <property type="entry name" value="Gram_pos_anchor"/>
    <property type="match status" value="1"/>
</dbReference>
<feature type="transmembrane region" description="Helical" evidence="5">
    <location>
        <begin position="413"/>
        <end position="432"/>
    </location>
</feature>
<dbReference type="PROSITE" id="PS50847">
    <property type="entry name" value="GRAM_POS_ANCHORING"/>
    <property type="match status" value="1"/>
</dbReference>
<evidence type="ECO:0000313" key="8">
    <source>
        <dbReference type="EMBL" id="MBP1042666.1"/>
    </source>
</evidence>
<name>A0A940PFM6_9ENTE</name>
<keyword evidence="5" id="KW-0472">Membrane</keyword>
<dbReference type="NCBIfam" id="TIGR01167">
    <property type="entry name" value="LPXTG_anchor"/>
    <property type="match status" value="1"/>
</dbReference>
<evidence type="ECO:0000313" key="9">
    <source>
        <dbReference type="Proteomes" id="UP000674938"/>
    </source>
</evidence>
<dbReference type="AlphaFoldDB" id="A0A940PFM6"/>
<evidence type="ECO:0000259" key="7">
    <source>
        <dbReference type="PROSITE" id="PS50847"/>
    </source>
</evidence>
<feature type="domain" description="Gram-positive cocci surface proteins LPxTG" evidence="7">
    <location>
        <begin position="406"/>
        <end position="438"/>
    </location>
</feature>
<keyword evidence="4" id="KW-0572">Peptidoglycan-anchor</keyword>
<keyword evidence="2" id="KW-0964">Secreted</keyword>
<evidence type="ECO:0000256" key="5">
    <source>
        <dbReference type="SAM" id="Phobius"/>
    </source>
</evidence>
<protein>
    <submittedName>
        <fullName evidence="8">LPXTG cell wall anchor domain-containing protein</fullName>
    </submittedName>
</protein>
<feature type="chain" id="PRO_5037758348" evidence="6">
    <location>
        <begin position="25"/>
        <end position="438"/>
    </location>
</feature>
<keyword evidence="3 6" id="KW-0732">Signal</keyword>
<dbReference type="Proteomes" id="UP000674938">
    <property type="component" value="Unassembled WGS sequence"/>
</dbReference>
<keyword evidence="1" id="KW-0134">Cell wall</keyword>
<proteinExistence type="predicted"/>
<evidence type="ECO:0000256" key="3">
    <source>
        <dbReference type="ARBA" id="ARBA00022729"/>
    </source>
</evidence>
<sequence length="438" mass="48923">MKKGVYLATVGVLLATSFPTEILAAEQELSTENTVVEVEVSGKTEDVPALIEEVITEVTENAVIEENAGANQPEVAVVENEETPSVPSISPVIPLEEDVNQPVQRAAAVKETSVTTNDTPLIDHEKTITDKNAVITSEYNFMPNFNNLDQVIVTGDVFASGTNSSSSINKEDYYTFALYNAAKNSISITYKNVGLYDGKKIDLKVTVKDWSLLNSSDPTNQFVTIYANNSFFIKGLSNILFDYAFLDNQTANAVKVSGFFNFTDIDMNQSIDIFDNNNLKNIYTSDSNKLYYRNEDGYLTIGDPNFYFTTPDDEDFWVTYTYDQVSNFSIRFRQDRETQAYFSYEYSAPVVIEESEPPKKIVESKEPAPIFQSLSTKTKEEPVQTKVVQEKEVTLAATPNESSHDLPATGEHVTPSFTTYGTIIALLSLIFLKRERKN</sequence>
<evidence type="ECO:0000256" key="2">
    <source>
        <dbReference type="ARBA" id="ARBA00022525"/>
    </source>
</evidence>
<evidence type="ECO:0000256" key="4">
    <source>
        <dbReference type="ARBA" id="ARBA00023088"/>
    </source>
</evidence>
<accession>A0A940PFM6</accession>
<organism evidence="8 9">
    <name type="scientific">Vagococcus allomyrinae</name>
    <dbReference type="NCBI Taxonomy" id="2794353"/>
    <lineage>
        <taxon>Bacteria</taxon>
        <taxon>Bacillati</taxon>
        <taxon>Bacillota</taxon>
        <taxon>Bacilli</taxon>
        <taxon>Lactobacillales</taxon>
        <taxon>Enterococcaceae</taxon>
        <taxon>Vagococcus</taxon>
    </lineage>
</organism>
<dbReference type="EMBL" id="JAEEGA010000011">
    <property type="protein sequence ID" value="MBP1042666.1"/>
    <property type="molecule type" value="Genomic_DNA"/>
</dbReference>
<reference evidence="8" key="1">
    <citation type="submission" date="2020-12" db="EMBL/GenBank/DDBJ databases">
        <title>Vagococcus allomyrinae sp. nov. and Enterococcus lavae sp. nov., isolated from the larvae of Allomyrina dichotoma.</title>
        <authorList>
            <person name="Lee S.D."/>
        </authorList>
    </citation>
    <scope>NUCLEOTIDE SEQUENCE</scope>
    <source>
        <strain evidence="8">BWB3-3</strain>
    </source>
</reference>